<dbReference type="KEGG" id="samy:DB32_003532"/>
<evidence type="ECO:0000256" key="1">
    <source>
        <dbReference type="ARBA" id="ARBA00000085"/>
    </source>
</evidence>
<dbReference type="SUPFAM" id="SSF47384">
    <property type="entry name" value="Homodimeric domain of signal transducing histidine kinase"/>
    <property type="match status" value="1"/>
</dbReference>
<dbReference type="Pfam" id="PF00512">
    <property type="entry name" value="HisKA"/>
    <property type="match status" value="1"/>
</dbReference>
<sequence>MSADAALRWTWCAIYGFAAVYYLALWARTHRRDPEHASYACICAGLAIHAAGAALLCDAATLSAGTLAVRLQYAGSIAASAFFVDFTSHLVERPRRRVVLAAYAVAALGLLLDVTGRLVDPARSTLHAPMATDLPRVAIEPSLRVEGIVVLVVSIAFGLVAVAALVRSARRDADARLVLVGVVITFAAGIHDMVVHGLGLGSQYVAEHAGLAPSIAVGIVLMRRFVRAARELEQRTDELARSYDELRQTQEELVRKEQLAAVGELSAVIAHEVRNPLAILKNAVSSLRRPTLTHVDRGVLLSILDEETDRLNRLVRDLLAYARPVAPKGSSVEVEPLVTRAFELACGGRREHTDVHLELELDGAPSAVLGDAELLRHAIVNVMDNALQAMGPRGRLRVEATPTALDARPAISLAFTDTGEGMDTLVRAKALDPFFTTRPAGTGLGLAIVDRVVKNHGGTLSIESAPGAGTTVTLTLPAVSA</sequence>
<dbReference type="Proteomes" id="UP000034883">
    <property type="component" value="Chromosome"/>
</dbReference>
<keyword evidence="12" id="KW-0966">Cell projection</keyword>
<dbReference type="OrthoDB" id="9808844at2"/>
<feature type="domain" description="Histidine kinase" evidence="11">
    <location>
        <begin position="268"/>
        <end position="480"/>
    </location>
</feature>
<dbReference type="EC" id="2.7.13.3" evidence="2"/>
<evidence type="ECO:0000256" key="4">
    <source>
        <dbReference type="ARBA" id="ARBA00022679"/>
    </source>
</evidence>
<dbReference type="GO" id="GO:0000155">
    <property type="term" value="F:phosphorelay sensor kinase activity"/>
    <property type="evidence" value="ECO:0007669"/>
    <property type="project" value="InterPro"/>
</dbReference>
<keyword evidence="6 12" id="KW-0418">Kinase</keyword>
<dbReference type="PRINTS" id="PR00344">
    <property type="entry name" value="BCTRLSENSOR"/>
</dbReference>
<evidence type="ECO:0000256" key="9">
    <source>
        <dbReference type="SAM" id="Coils"/>
    </source>
</evidence>
<accession>A0A0F6W3J0</accession>
<protein>
    <recommendedName>
        <fullName evidence="2">histidine kinase</fullName>
        <ecNumber evidence="2">2.7.13.3</ecNumber>
    </recommendedName>
</protein>
<reference evidence="12 13" key="1">
    <citation type="submission" date="2015-03" db="EMBL/GenBank/DDBJ databases">
        <title>Genome assembly of Sandaracinus amylolyticus DSM 53668.</title>
        <authorList>
            <person name="Sharma G."/>
            <person name="Subramanian S."/>
        </authorList>
    </citation>
    <scope>NUCLEOTIDE SEQUENCE [LARGE SCALE GENOMIC DNA]</scope>
    <source>
        <strain evidence="12 13">DSM 53668</strain>
    </source>
</reference>
<keyword evidence="12" id="KW-0969">Cilium</keyword>
<evidence type="ECO:0000259" key="11">
    <source>
        <dbReference type="PROSITE" id="PS50109"/>
    </source>
</evidence>
<dbReference type="InterPro" id="IPR005467">
    <property type="entry name" value="His_kinase_dom"/>
</dbReference>
<dbReference type="Pfam" id="PF02518">
    <property type="entry name" value="HATPase_c"/>
    <property type="match status" value="1"/>
</dbReference>
<dbReference type="PANTHER" id="PTHR43065">
    <property type="entry name" value="SENSOR HISTIDINE KINASE"/>
    <property type="match status" value="1"/>
</dbReference>
<feature type="transmembrane region" description="Helical" evidence="10">
    <location>
        <begin position="67"/>
        <end position="86"/>
    </location>
</feature>
<feature type="transmembrane region" description="Helical" evidence="10">
    <location>
        <begin position="98"/>
        <end position="119"/>
    </location>
</feature>
<dbReference type="InterPro" id="IPR036097">
    <property type="entry name" value="HisK_dim/P_sf"/>
</dbReference>
<keyword evidence="7" id="KW-0067">ATP-binding</keyword>
<keyword evidence="5" id="KW-0547">Nucleotide-binding</keyword>
<comment type="catalytic activity">
    <reaction evidence="1">
        <text>ATP + protein L-histidine = ADP + protein N-phospho-L-histidine.</text>
        <dbReference type="EC" id="2.7.13.3"/>
    </reaction>
</comment>
<keyword evidence="3" id="KW-0597">Phosphoprotein</keyword>
<dbReference type="InterPro" id="IPR003594">
    <property type="entry name" value="HATPase_dom"/>
</dbReference>
<keyword evidence="4" id="KW-0808">Transferase</keyword>
<evidence type="ECO:0000256" key="3">
    <source>
        <dbReference type="ARBA" id="ARBA00022553"/>
    </source>
</evidence>
<dbReference type="PANTHER" id="PTHR43065:SF10">
    <property type="entry name" value="PEROXIDE STRESS-ACTIVATED HISTIDINE KINASE MAK3"/>
    <property type="match status" value="1"/>
</dbReference>
<evidence type="ECO:0000256" key="8">
    <source>
        <dbReference type="ARBA" id="ARBA00023012"/>
    </source>
</evidence>
<dbReference type="Pfam" id="PF16927">
    <property type="entry name" value="HisKA_7TM"/>
    <property type="match status" value="1"/>
</dbReference>
<dbReference type="InterPro" id="IPR031621">
    <property type="entry name" value="HisKA_7TM"/>
</dbReference>
<dbReference type="Gene3D" id="3.30.565.10">
    <property type="entry name" value="Histidine kinase-like ATPase, C-terminal domain"/>
    <property type="match status" value="1"/>
</dbReference>
<keyword evidence="9" id="KW-0175">Coiled coil</keyword>
<feature type="transmembrane region" description="Helical" evidence="10">
    <location>
        <begin position="147"/>
        <end position="166"/>
    </location>
</feature>
<keyword evidence="10" id="KW-1133">Transmembrane helix</keyword>
<evidence type="ECO:0000313" key="12">
    <source>
        <dbReference type="EMBL" id="AKF06383.1"/>
    </source>
</evidence>
<dbReference type="PROSITE" id="PS50109">
    <property type="entry name" value="HIS_KIN"/>
    <property type="match status" value="1"/>
</dbReference>
<keyword evidence="13" id="KW-1185">Reference proteome</keyword>
<proteinExistence type="predicted"/>
<feature type="transmembrane region" description="Helical" evidence="10">
    <location>
        <begin position="6"/>
        <end position="27"/>
    </location>
</feature>
<keyword evidence="10" id="KW-0472">Membrane</keyword>
<evidence type="ECO:0000256" key="6">
    <source>
        <dbReference type="ARBA" id="ARBA00022777"/>
    </source>
</evidence>
<dbReference type="InterPro" id="IPR036890">
    <property type="entry name" value="HATPase_C_sf"/>
</dbReference>
<feature type="coiled-coil region" evidence="9">
    <location>
        <begin position="229"/>
        <end position="259"/>
    </location>
</feature>
<dbReference type="RefSeq" id="WP_053233562.1">
    <property type="nucleotide sequence ID" value="NZ_CP011125.1"/>
</dbReference>
<evidence type="ECO:0000256" key="7">
    <source>
        <dbReference type="ARBA" id="ARBA00022840"/>
    </source>
</evidence>
<evidence type="ECO:0000313" key="13">
    <source>
        <dbReference type="Proteomes" id="UP000034883"/>
    </source>
</evidence>
<feature type="transmembrane region" description="Helical" evidence="10">
    <location>
        <begin position="178"/>
        <end position="199"/>
    </location>
</feature>
<dbReference type="EMBL" id="CP011125">
    <property type="protein sequence ID" value="AKF06383.1"/>
    <property type="molecule type" value="Genomic_DNA"/>
</dbReference>
<feature type="transmembrane region" description="Helical" evidence="10">
    <location>
        <begin position="39"/>
        <end position="61"/>
    </location>
</feature>
<evidence type="ECO:0000256" key="2">
    <source>
        <dbReference type="ARBA" id="ARBA00012438"/>
    </source>
</evidence>
<dbReference type="SMART" id="SM00388">
    <property type="entry name" value="HisKA"/>
    <property type="match status" value="1"/>
</dbReference>
<dbReference type="InterPro" id="IPR004358">
    <property type="entry name" value="Sig_transdc_His_kin-like_C"/>
</dbReference>
<name>A0A0F6W3J0_9BACT</name>
<keyword evidence="8" id="KW-0902">Two-component regulatory system</keyword>
<dbReference type="SUPFAM" id="SSF55874">
    <property type="entry name" value="ATPase domain of HSP90 chaperone/DNA topoisomerase II/histidine kinase"/>
    <property type="match status" value="1"/>
</dbReference>
<gene>
    <name evidence="12" type="ORF">DB32_003532</name>
</gene>
<dbReference type="AlphaFoldDB" id="A0A0F6W3J0"/>
<evidence type="ECO:0000256" key="5">
    <source>
        <dbReference type="ARBA" id="ARBA00022741"/>
    </source>
</evidence>
<dbReference type="CDD" id="cd00082">
    <property type="entry name" value="HisKA"/>
    <property type="match status" value="1"/>
</dbReference>
<feature type="transmembrane region" description="Helical" evidence="10">
    <location>
        <begin position="205"/>
        <end position="226"/>
    </location>
</feature>
<dbReference type="GO" id="GO:0005524">
    <property type="term" value="F:ATP binding"/>
    <property type="evidence" value="ECO:0007669"/>
    <property type="project" value="UniProtKB-KW"/>
</dbReference>
<organism evidence="12 13">
    <name type="scientific">Sandaracinus amylolyticus</name>
    <dbReference type="NCBI Taxonomy" id="927083"/>
    <lineage>
        <taxon>Bacteria</taxon>
        <taxon>Pseudomonadati</taxon>
        <taxon>Myxococcota</taxon>
        <taxon>Polyangia</taxon>
        <taxon>Polyangiales</taxon>
        <taxon>Sandaracinaceae</taxon>
        <taxon>Sandaracinus</taxon>
    </lineage>
</organism>
<dbReference type="Gene3D" id="1.10.287.130">
    <property type="match status" value="1"/>
</dbReference>
<dbReference type="InterPro" id="IPR003661">
    <property type="entry name" value="HisK_dim/P_dom"/>
</dbReference>
<keyword evidence="10" id="KW-0812">Transmembrane</keyword>
<dbReference type="STRING" id="927083.DB32_003532"/>
<dbReference type="SMART" id="SM00387">
    <property type="entry name" value="HATPase_c"/>
    <property type="match status" value="1"/>
</dbReference>
<evidence type="ECO:0000256" key="10">
    <source>
        <dbReference type="SAM" id="Phobius"/>
    </source>
</evidence>
<keyword evidence="12" id="KW-0282">Flagellum</keyword>